<dbReference type="EMBL" id="CADCXV010001016">
    <property type="protein sequence ID" value="CAB0040335.1"/>
    <property type="molecule type" value="Genomic_DNA"/>
</dbReference>
<dbReference type="Proteomes" id="UP000479190">
    <property type="component" value="Unassembled WGS sequence"/>
</dbReference>
<dbReference type="AlphaFoldDB" id="A0A6H5IWZ8"/>
<keyword evidence="1" id="KW-0472">Membrane</keyword>
<organism evidence="2 3">
    <name type="scientific">Trichogramma brassicae</name>
    <dbReference type="NCBI Taxonomy" id="86971"/>
    <lineage>
        <taxon>Eukaryota</taxon>
        <taxon>Metazoa</taxon>
        <taxon>Ecdysozoa</taxon>
        <taxon>Arthropoda</taxon>
        <taxon>Hexapoda</taxon>
        <taxon>Insecta</taxon>
        <taxon>Pterygota</taxon>
        <taxon>Neoptera</taxon>
        <taxon>Endopterygota</taxon>
        <taxon>Hymenoptera</taxon>
        <taxon>Apocrita</taxon>
        <taxon>Proctotrupomorpha</taxon>
        <taxon>Chalcidoidea</taxon>
        <taxon>Trichogrammatidae</taxon>
        <taxon>Trichogramma</taxon>
    </lineage>
</organism>
<feature type="transmembrane region" description="Helical" evidence="1">
    <location>
        <begin position="354"/>
        <end position="374"/>
    </location>
</feature>
<name>A0A6H5IWZ8_9HYME</name>
<evidence type="ECO:0000313" key="3">
    <source>
        <dbReference type="Proteomes" id="UP000479190"/>
    </source>
</evidence>
<sequence length="393" mass="44692">MFYIYNKILRGMPMCTLYNVYSFSLSPTAAAAATTAAKMTHAREVTVYMRHYNNTLTRAPSRIYIQEVQRRSFVFIVMGPTLYSRIRCLSKSFSILLFSFARADKPIGRGLMNIYRLDDPLRLRRSQQEREGSRTYKYRLLSITLTKISIRIHTRSSHDRDVCIGPRTTVYRTIDPIERDDIDQLWINGRKHCLFLARSRRQPIVYIGERFGSTSRKSLGSSGFSHFYFEADAAAAAASILGIDYRSAVSSDLSLARSCQTEKPRVKSFRAGFCIRVRRRRRLRGADAEPEASRSEEKLLLLSRARGTELLGDIRLKPHFSITALCSLAVSGQKVRISRARRSRGTQLKNSNSTAATVVAAVAVAVPFYAVYYIKPSEFFGPVCCDYIYQSQL</sequence>
<keyword evidence="1" id="KW-0812">Transmembrane</keyword>
<proteinExistence type="predicted"/>
<accession>A0A6H5IWZ8</accession>
<protein>
    <submittedName>
        <fullName evidence="2">Uncharacterized protein</fullName>
    </submittedName>
</protein>
<evidence type="ECO:0000313" key="2">
    <source>
        <dbReference type="EMBL" id="CAB0040335.1"/>
    </source>
</evidence>
<keyword evidence="3" id="KW-1185">Reference proteome</keyword>
<evidence type="ECO:0000256" key="1">
    <source>
        <dbReference type="SAM" id="Phobius"/>
    </source>
</evidence>
<reference evidence="2 3" key="1">
    <citation type="submission" date="2020-02" db="EMBL/GenBank/DDBJ databases">
        <authorList>
            <person name="Ferguson B K."/>
        </authorList>
    </citation>
    <scope>NUCLEOTIDE SEQUENCE [LARGE SCALE GENOMIC DNA]</scope>
</reference>
<gene>
    <name evidence="2" type="ORF">TBRA_LOCUS12058</name>
</gene>
<keyword evidence="1" id="KW-1133">Transmembrane helix</keyword>